<dbReference type="Proteomes" id="UP000232688">
    <property type="component" value="Unassembled WGS sequence"/>
</dbReference>
<accession>A0A2I1ELW2</accession>
<evidence type="ECO:0000313" key="1">
    <source>
        <dbReference type="EMBL" id="CAB5358341.1"/>
    </source>
</evidence>
<reference evidence="2 3" key="1">
    <citation type="submission" date="2017-10" db="EMBL/GenBank/DDBJ databases">
        <title>Extensive intraspecific genome diversity in a model arbuscular mycorrhizal fungus.</title>
        <authorList>
            <person name="Chen E.C.H."/>
            <person name="Morin E."/>
            <person name="Baudet D."/>
            <person name="Noel J."/>
            <person name="Ndikumana S."/>
            <person name="Charron P."/>
            <person name="St-Onge C."/>
            <person name="Giorgi J."/>
            <person name="Grigoriev I.V."/>
            <person name="Roux C."/>
            <person name="Martin F.M."/>
            <person name="Corradi N."/>
        </authorList>
    </citation>
    <scope>NUCLEOTIDE SEQUENCE [LARGE SCALE GENOMIC DNA]</scope>
    <source>
        <strain evidence="2 3">A1</strain>
    </source>
</reference>
<reference evidence="2 3" key="2">
    <citation type="submission" date="2017-10" db="EMBL/GenBank/DDBJ databases">
        <title>Genome analyses suggest a sexual origin of heterokaryosis in a supposedly ancient asexual fungus.</title>
        <authorList>
            <person name="Corradi N."/>
            <person name="Sedzielewska K."/>
            <person name="Noel J."/>
            <person name="Charron P."/>
            <person name="Farinelli L."/>
            <person name="Marton T."/>
            <person name="Kruger M."/>
            <person name="Pelin A."/>
            <person name="Brachmann A."/>
            <person name="Corradi N."/>
        </authorList>
    </citation>
    <scope>NUCLEOTIDE SEQUENCE [LARGE SCALE GENOMIC DNA]</scope>
    <source>
        <strain evidence="2 3">A1</strain>
    </source>
</reference>
<organism evidence="2 3">
    <name type="scientific">Rhizophagus irregularis</name>
    <dbReference type="NCBI Taxonomy" id="588596"/>
    <lineage>
        <taxon>Eukaryota</taxon>
        <taxon>Fungi</taxon>
        <taxon>Fungi incertae sedis</taxon>
        <taxon>Mucoromycota</taxon>
        <taxon>Glomeromycotina</taxon>
        <taxon>Glomeromycetes</taxon>
        <taxon>Glomerales</taxon>
        <taxon>Glomeraceae</taxon>
        <taxon>Rhizophagus</taxon>
    </lineage>
</organism>
<dbReference type="VEuPathDB" id="FungiDB:FUN_009466"/>
<gene>
    <name evidence="1" type="ORF">CHRIB12_LOCUS7303</name>
    <name evidence="2" type="ORF">RhiirA1_458946</name>
</gene>
<proteinExistence type="predicted"/>
<dbReference type="VEuPathDB" id="FungiDB:RhiirA1_458946"/>
<reference evidence="1" key="3">
    <citation type="submission" date="2020-05" db="EMBL/GenBank/DDBJ databases">
        <authorList>
            <person name="Rincon C."/>
            <person name="Sanders R I."/>
            <person name="Robbins C."/>
            <person name="Chaturvedi A."/>
        </authorList>
    </citation>
    <scope>NUCLEOTIDE SEQUENCE</scope>
    <source>
        <strain evidence="1">CHB12</strain>
    </source>
</reference>
<protein>
    <submittedName>
        <fullName evidence="2">Uncharacterized protein</fullName>
    </submittedName>
</protein>
<dbReference type="VEuPathDB" id="FungiDB:RhiirFUN_023487"/>
<name>A0A2I1ELW2_9GLOM</name>
<sequence length="242" mass="28362">MSVEMIGSEKSAQNRQASETQKILAQIEEAVREKQGQQYDRGYKELIHHKLSNMCKAHNGNWFTASNVICMVGNDQWRSDAGAWFQWPSYHEPIKNYCIPPDLWLEVFYNRDLDRENVLEKIDKVQHDLDGIFNIEFVTIALPDRRSHFCGNPNLGAISILANPTSQNTRPYLAPYLIHWNANNIPVYYIVNWNHHVDIEMWHFNIILNIISRPWSLENDKLNLIIIFCTTKWHIIDGLNLF</sequence>
<dbReference type="EMBL" id="CAGKOT010000012">
    <property type="protein sequence ID" value="CAB5358341.1"/>
    <property type="molecule type" value="Genomic_DNA"/>
</dbReference>
<dbReference type="OrthoDB" id="10268630at2759"/>
<comment type="caution">
    <text evidence="2">The sequence shown here is derived from an EMBL/GenBank/DDBJ whole genome shotgun (WGS) entry which is preliminary data.</text>
</comment>
<dbReference type="EMBL" id="LLXH01000419">
    <property type="protein sequence ID" value="PKC67030.1"/>
    <property type="molecule type" value="Genomic_DNA"/>
</dbReference>
<evidence type="ECO:0000313" key="3">
    <source>
        <dbReference type="Proteomes" id="UP000232688"/>
    </source>
</evidence>
<dbReference type="AlphaFoldDB" id="A0A2I1ELW2"/>
<evidence type="ECO:0000313" key="2">
    <source>
        <dbReference type="EMBL" id="PKC67030.1"/>
    </source>
</evidence>
<dbReference type="Proteomes" id="UP000684084">
    <property type="component" value="Unassembled WGS sequence"/>
</dbReference>